<feature type="signal peptide" evidence="2">
    <location>
        <begin position="1"/>
        <end position="23"/>
    </location>
</feature>
<feature type="domain" description="M23ase beta-sheet core" evidence="3">
    <location>
        <begin position="57"/>
        <end position="144"/>
    </location>
</feature>
<dbReference type="HOGENOM" id="CLU_077601_4_1_11"/>
<dbReference type="InterPro" id="IPR050570">
    <property type="entry name" value="Cell_wall_metabolism_enzyme"/>
</dbReference>
<organism evidence="4 5">
    <name type="scientific">Segniliparus rugosus (strain ATCC BAA-974 / DSM 45345 / CCUG 50838 / CIP 108380 / JCM 13579 / CDC 945)</name>
    <dbReference type="NCBI Taxonomy" id="679197"/>
    <lineage>
        <taxon>Bacteria</taxon>
        <taxon>Bacillati</taxon>
        <taxon>Actinomycetota</taxon>
        <taxon>Actinomycetes</taxon>
        <taxon>Mycobacteriales</taxon>
        <taxon>Segniliparaceae</taxon>
        <taxon>Segniliparus</taxon>
    </lineage>
</organism>
<protein>
    <recommendedName>
        <fullName evidence="3">M23ase beta-sheet core domain-containing protein</fullName>
    </recommendedName>
</protein>
<keyword evidence="5" id="KW-1185">Reference proteome</keyword>
<accession>E5XSI5</accession>
<name>E5XSI5_SEGRC</name>
<dbReference type="RefSeq" id="WP_021030343.1">
    <property type="nucleotide sequence ID" value="NZ_KI391953.1"/>
</dbReference>
<evidence type="ECO:0000256" key="1">
    <source>
        <dbReference type="ARBA" id="ARBA00022729"/>
    </source>
</evidence>
<feature type="chain" id="PRO_5003200465" description="M23ase beta-sheet core domain-containing protein" evidence="2">
    <location>
        <begin position="24"/>
        <end position="171"/>
    </location>
</feature>
<dbReference type="CDD" id="cd12797">
    <property type="entry name" value="M23_peptidase"/>
    <property type="match status" value="1"/>
</dbReference>
<evidence type="ECO:0000313" key="4">
    <source>
        <dbReference type="EMBL" id="EFV12662.2"/>
    </source>
</evidence>
<dbReference type="GO" id="GO:0004222">
    <property type="term" value="F:metalloendopeptidase activity"/>
    <property type="evidence" value="ECO:0007669"/>
    <property type="project" value="TreeGrafter"/>
</dbReference>
<dbReference type="OrthoDB" id="5245088at2"/>
<dbReference type="PANTHER" id="PTHR21666">
    <property type="entry name" value="PEPTIDASE-RELATED"/>
    <property type="match status" value="1"/>
</dbReference>
<dbReference type="eggNOG" id="COG0739">
    <property type="taxonomic scope" value="Bacteria"/>
</dbReference>
<dbReference type="Proteomes" id="UP000004816">
    <property type="component" value="Unassembled WGS sequence"/>
</dbReference>
<dbReference type="SUPFAM" id="SSF51261">
    <property type="entry name" value="Duplicated hybrid motif"/>
    <property type="match status" value="1"/>
</dbReference>
<dbReference type="STRING" id="679197.HMPREF9336_02457"/>
<evidence type="ECO:0000313" key="5">
    <source>
        <dbReference type="Proteomes" id="UP000004816"/>
    </source>
</evidence>
<evidence type="ECO:0000256" key="2">
    <source>
        <dbReference type="SAM" id="SignalP"/>
    </source>
</evidence>
<dbReference type="Gene3D" id="2.70.70.10">
    <property type="entry name" value="Glucose Permease (Domain IIA)"/>
    <property type="match status" value="1"/>
</dbReference>
<dbReference type="EMBL" id="ACZI02000002">
    <property type="protein sequence ID" value="EFV12662.2"/>
    <property type="molecule type" value="Genomic_DNA"/>
</dbReference>
<sequence length="171" mass="18009">MKVLRVLLALCACLSGSLCPARAHSGHAPTTGFVWPLAPKPRVAQKFDPPRERWGSGHRGVDLVASEGAVVRSAGRGRVVFANSINGVGSVSVEHPSGLRTTYEPVEPSVRPGELVAAGDPIGRLVAGHPGCPVRACLHWGLKLGHGHSDRYYNPLVLVAALPIRLKPMAG</sequence>
<evidence type="ECO:0000259" key="3">
    <source>
        <dbReference type="Pfam" id="PF01551"/>
    </source>
</evidence>
<comment type="caution">
    <text evidence="4">The sequence shown here is derived from an EMBL/GenBank/DDBJ whole genome shotgun (WGS) entry which is preliminary data.</text>
</comment>
<reference evidence="4 5" key="1">
    <citation type="journal article" date="2011" name="Stand. Genomic Sci.">
        <title>High quality draft genome sequence of Segniliparus rugosus CDC 945(T)= (ATCC BAA-974(T)).</title>
        <authorList>
            <person name="Earl A.M."/>
            <person name="Desjardins C.A."/>
            <person name="Fitzgerald M.G."/>
            <person name="Arachchi H.M."/>
            <person name="Zeng Q."/>
            <person name="Mehta T."/>
            <person name="Griggs A."/>
            <person name="Birren B.W."/>
            <person name="Toney N.C."/>
            <person name="Carr J."/>
            <person name="Posey J."/>
            <person name="Butler W.R."/>
        </authorList>
    </citation>
    <scope>NUCLEOTIDE SEQUENCE [LARGE SCALE GENOMIC DNA]</scope>
    <source>
        <strain evidence="5">ATCC BAA-974 / DSM 45345 / CCUG 50838 / CIP 108380 / JCM 13579 / CDC 945</strain>
    </source>
</reference>
<proteinExistence type="predicted"/>
<dbReference type="InterPro" id="IPR011055">
    <property type="entry name" value="Dup_hybrid_motif"/>
</dbReference>
<gene>
    <name evidence="4" type="ORF">HMPREF9336_02457</name>
</gene>
<dbReference type="Pfam" id="PF01551">
    <property type="entry name" value="Peptidase_M23"/>
    <property type="match status" value="1"/>
</dbReference>
<dbReference type="PANTHER" id="PTHR21666:SF289">
    <property type="entry name" value="L-ALA--D-GLU ENDOPEPTIDASE"/>
    <property type="match status" value="1"/>
</dbReference>
<keyword evidence="1 2" id="KW-0732">Signal</keyword>
<dbReference type="InterPro" id="IPR016047">
    <property type="entry name" value="M23ase_b-sheet_dom"/>
</dbReference>
<dbReference type="AlphaFoldDB" id="E5XSI5"/>